<gene>
    <name evidence="2" type="ORF">cpu_19990</name>
</gene>
<dbReference type="InterPro" id="IPR035931">
    <property type="entry name" value="YlxR-like_sf"/>
</dbReference>
<comment type="caution">
    <text evidence="2">The sequence shown here is derived from an EMBL/GenBank/DDBJ whole genome shotgun (WGS) entry which is preliminary data.</text>
</comment>
<dbReference type="InterPro" id="IPR007393">
    <property type="entry name" value="YlxR_dom"/>
</dbReference>
<dbReference type="NCBIfam" id="NF047356">
    <property type="entry name" value="RNA_bind_RnpM"/>
    <property type="match status" value="1"/>
</dbReference>
<dbReference type="STRING" id="870242.cpu_19990"/>
<accession>A0A1L8CX97</accession>
<dbReference type="PANTHER" id="PTHR34215:SF1">
    <property type="entry name" value="YLXR DOMAIN-CONTAINING PROTEIN"/>
    <property type="match status" value="1"/>
</dbReference>
<dbReference type="CDD" id="cd00279">
    <property type="entry name" value="YlxR"/>
    <property type="match status" value="1"/>
</dbReference>
<evidence type="ECO:0000313" key="2">
    <source>
        <dbReference type="EMBL" id="GAV23489.1"/>
    </source>
</evidence>
<dbReference type="AlphaFoldDB" id="A0A1L8CX97"/>
<sequence>MAKQKKVPLRMCLGCQEMKPKKELIRVVRTPEGEVLIDKTGKKAGRGAYICPSLTCFEQAKKGKKFEKALNHPVSPEIIEKLQQELLESEQS</sequence>
<dbReference type="Proteomes" id="UP000187485">
    <property type="component" value="Unassembled WGS sequence"/>
</dbReference>
<reference evidence="3" key="1">
    <citation type="submission" date="2016-12" db="EMBL/GenBank/DDBJ databases">
        <title>Draft Genome Sequences od Carboxydothermus pertinax and islandicus, Hydrogenogenic Carboxydotrophic Bacteria.</title>
        <authorList>
            <person name="Fukuyama Y."/>
            <person name="Ohmae K."/>
            <person name="Yoneda Y."/>
            <person name="Yoshida T."/>
            <person name="Sako Y."/>
        </authorList>
    </citation>
    <scope>NUCLEOTIDE SEQUENCE [LARGE SCALE GENOMIC DNA]</scope>
    <source>
        <strain evidence="3">Ug1</strain>
    </source>
</reference>
<protein>
    <recommendedName>
        <fullName evidence="1">YlxR domain-containing protein</fullName>
    </recommendedName>
</protein>
<dbReference type="SUPFAM" id="SSF64376">
    <property type="entry name" value="YlxR-like"/>
    <property type="match status" value="1"/>
</dbReference>
<proteinExistence type="predicted"/>
<evidence type="ECO:0000313" key="3">
    <source>
        <dbReference type="Proteomes" id="UP000187485"/>
    </source>
</evidence>
<name>A0A1L8CX97_9THEO</name>
<dbReference type="PANTHER" id="PTHR34215">
    <property type="entry name" value="BLL0784 PROTEIN"/>
    <property type="match status" value="1"/>
</dbReference>
<dbReference type="Pfam" id="PF04296">
    <property type="entry name" value="YlxR"/>
    <property type="match status" value="1"/>
</dbReference>
<dbReference type="OrthoDB" id="9813251at2"/>
<dbReference type="Gene3D" id="3.30.1230.10">
    <property type="entry name" value="YlxR-like"/>
    <property type="match status" value="1"/>
</dbReference>
<dbReference type="InterPro" id="IPR037465">
    <property type="entry name" value="YlxR"/>
</dbReference>
<organism evidence="2 3">
    <name type="scientific">Carboxydothermus pertinax</name>
    <dbReference type="NCBI Taxonomy" id="870242"/>
    <lineage>
        <taxon>Bacteria</taxon>
        <taxon>Bacillati</taxon>
        <taxon>Bacillota</taxon>
        <taxon>Clostridia</taxon>
        <taxon>Thermoanaerobacterales</taxon>
        <taxon>Thermoanaerobacteraceae</taxon>
        <taxon>Carboxydothermus</taxon>
    </lineage>
</organism>
<dbReference type="EMBL" id="BDJK01000055">
    <property type="protein sequence ID" value="GAV23489.1"/>
    <property type="molecule type" value="Genomic_DNA"/>
</dbReference>
<keyword evidence="3" id="KW-1185">Reference proteome</keyword>
<feature type="domain" description="YlxR" evidence="1">
    <location>
        <begin position="10"/>
        <end position="84"/>
    </location>
</feature>
<evidence type="ECO:0000259" key="1">
    <source>
        <dbReference type="Pfam" id="PF04296"/>
    </source>
</evidence>
<dbReference type="RefSeq" id="WP_075859899.1">
    <property type="nucleotide sequence ID" value="NZ_BDJK01000055.1"/>
</dbReference>